<feature type="transmembrane region" description="Helical" evidence="9">
    <location>
        <begin position="574"/>
        <end position="595"/>
    </location>
</feature>
<reference evidence="12" key="1">
    <citation type="submission" date="2010-09" db="EMBL/GenBank/DDBJ databases">
        <title>The genome sequence of Geomyces destructans 20631-21.</title>
        <authorList>
            <consortium name="The Broad Institute Genome Sequencing Platform"/>
            <person name="Cuomo C.A."/>
            <person name="Blehert D.S."/>
            <person name="Lorch J.M."/>
            <person name="Young S.K."/>
            <person name="Zeng Q."/>
            <person name="Gargeya S."/>
            <person name="Fitzgerald M."/>
            <person name="Haas B."/>
            <person name="Abouelleil A."/>
            <person name="Alvarado L."/>
            <person name="Arachchi H.M."/>
            <person name="Berlin A."/>
            <person name="Brown A."/>
            <person name="Chapman S.B."/>
            <person name="Chen Z."/>
            <person name="Dunbar C."/>
            <person name="Freedman E."/>
            <person name="Gearin G."/>
            <person name="Gellesch M."/>
            <person name="Goldberg J."/>
            <person name="Griggs A."/>
            <person name="Gujja S."/>
            <person name="Heiman D."/>
            <person name="Howarth C."/>
            <person name="Larson L."/>
            <person name="Lui A."/>
            <person name="MacDonald P.J.P."/>
            <person name="Montmayeur A."/>
            <person name="Murphy C."/>
            <person name="Neiman D."/>
            <person name="Pearson M."/>
            <person name="Priest M."/>
            <person name="Roberts A."/>
            <person name="Saif S."/>
            <person name="Shea T."/>
            <person name="Shenoy N."/>
            <person name="Sisk P."/>
            <person name="Stolte C."/>
            <person name="Sykes S."/>
            <person name="Wortman J."/>
            <person name="Nusbaum C."/>
            <person name="Birren B."/>
        </authorList>
    </citation>
    <scope>NUCLEOTIDE SEQUENCE [LARGE SCALE GENOMIC DNA]</scope>
    <source>
        <strain evidence="12">ATCC MYA-4855 / 20631-21</strain>
    </source>
</reference>
<evidence type="ECO:0000256" key="9">
    <source>
        <dbReference type="SAM" id="Phobius"/>
    </source>
</evidence>
<dbReference type="AlphaFoldDB" id="L8FT36"/>
<feature type="transmembrane region" description="Helical" evidence="9">
    <location>
        <begin position="845"/>
        <end position="868"/>
    </location>
</feature>
<evidence type="ECO:0000256" key="1">
    <source>
        <dbReference type="ARBA" id="ARBA00002957"/>
    </source>
</evidence>
<dbReference type="Pfam" id="PF04515">
    <property type="entry name" value="Choline_transpo"/>
    <property type="match status" value="1"/>
</dbReference>
<dbReference type="HOGENOM" id="CLU_311023_0_0_1"/>
<evidence type="ECO:0000256" key="2">
    <source>
        <dbReference type="ARBA" id="ARBA00004651"/>
    </source>
</evidence>
<feature type="transmembrane region" description="Helical" evidence="9">
    <location>
        <begin position="546"/>
        <end position="567"/>
    </location>
</feature>
<dbReference type="InterPro" id="IPR007603">
    <property type="entry name" value="Choline_transptr-like"/>
</dbReference>
<comment type="subcellular location">
    <subcellularLocation>
        <location evidence="2">Cell membrane</location>
        <topology evidence="2">Multi-pass membrane protein</topology>
    </subcellularLocation>
</comment>
<feature type="transmembrane region" description="Helical" evidence="9">
    <location>
        <begin position="745"/>
        <end position="766"/>
    </location>
</feature>
<comment type="function">
    <text evidence="1">Probably involved in transport through the plasma membrane.</text>
</comment>
<evidence type="ECO:0000256" key="3">
    <source>
        <dbReference type="ARBA" id="ARBA00007168"/>
    </source>
</evidence>
<feature type="domain" description="Reverse transcriptase Ty1/copia-type" evidence="10">
    <location>
        <begin position="2"/>
        <end position="118"/>
    </location>
</feature>
<feature type="transmembrane region" description="Helical" evidence="9">
    <location>
        <begin position="787"/>
        <end position="803"/>
    </location>
</feature>
<protein>
    <recommendedName>
        <fullName evidence="4">Protein PNS1</fullName>
    </recommendedName>
</protein>
<dbReference type="OrthoDB" id="44736at2759"/>
<evidence type="ECO:0000256" key="5">
    <source>
        <dbReference type="ARBA" id="ARBA00022692"/>
    </source>
</evidence>
<feature type="transmembrane region" description="Helical" evidence="9">
    <location>
        <begin position="387"/>
        <end position="405"/>
    </location>
</feature>
<dbReference type="InParanoid" id="L8FT36"/>
<feature type="region of interest" description="Disordered" evidence="8">
    <location>
        <begin position="429"/>
        <end position="484"/>
    </location>
</feature>
<feature type="compositionally biased region" description="Low complexity" evidence="8">
    <location>
        <begin position="439"/>
        <end position="467"/>
    </location>
</feature>
<feature type="transmembrane region" description="Helical" evidence="9">
    <location>
        <begin position="681"/>
        <end position="700"/>
    </location>
</feature>
<keyword evidence="5 9" id="KW-0812">Transmembrane</keyword>
<evidence type="ECO:0000256" key="8">
    <source>
        <dbReference type="SAM" id="MobiDB-lite"/>
    </source>
</evidence>
<name>L8FT36_PSED2</name>
<sequence length="945" mass="106705">MALYGLKVSPLLWYREFTATLADLGLSPVPGVNCLFTNGWLTLLFYVDDVILFCSKANLPKMTGFEAELLKRYEFRKLGEIDHFLGIRVIRDRASKKVWLLQDAYISKIVAKYNVKLHQTKPKTPLPTTPLMANSLQASKNEIYEYQQKVGSINYSSVITRADIARAVSKLSKFLQNPSREHLFAVDQTILYLDATKYYAILYNGSVKDYKRLFLCASDASFADNLLTRFSSQGYIFTLFGGIIHYRATKQKTVTTSSTEAELLALQLTAGELMWWMRFFKAIHFELDEPFTILCDNQQTLRLLNRETPKLVTKLRHVDVHQLWLRQEVQKGTFKTEWVPTSQMPADGFTKELPRQKHEEFLPSLRVTVIKGTNLSIMRLASTDKRMPSLVLALVIPSLFVLTRTRERKRTGKSRCHHILQQAHGGAADEFFRGEPDGQQQNYQQQNYQQQQPYQQQNYQQTDYNQNAGNDQAPPYNAPSNPNEKQEFHEAFKVSKPKWNDLWAAILFLATCAGFVVVSGLSLNGYQVTSHGSTTNNTFGLNKLTIVLFAYVLAVAFVISFAYFWCVRAFTKQIIWITGILQIVFGIGTAVFYLWAKEYAAGIVFLVFTVFYIICFISWIPRIPFSVLMLQAVIDVAKNYGHVFVVSLVGGLIATAFGAWFTVTLVAVYARYNPGNAACSTYGGCSTAKVIGLIVFITFAGYWITEVLKNIIHVTISGVYGSWYFCSQKQSGFPKGATRGAFKRSVTYSFGSISFGSLIVAIIQLLRQVCNAAKQNSAAQGNMVGQIMFCILGCLISLLDWLVQFFNEYAFSYIALYGKAYIPAAKSTWHMMKDRGIDALVNECLINPVLTMGSVFVAYVCVLMSYLYLRYGNVVMDTNYYAVIMAYSFLVGLQICNVFLVPIKSGVATLFVAMAFDPAVLQNEFPDLYDRMVGVYPHVQQVVHA</sequence>
<keyword evidence="12" id="KW-1185">Reference proteome</keyword>
<evidence type="ECO:0000259" key="10">
    <source>
        <dbReference type="Pfam" id="PF07727"/>
    </source>
</evidence>
<keyword evidence="6 9" id="KW-1133">Transmembrane helix</keyword>
<evidence type="ECO:0000256" key="6">
    <source>
        <dbReference type="ARBA" id="ARBA00022989"/>
    </source>
</evidence>
<dbReference type="Pfam" id="PF07727">
    <property type="entry name" value="RVT_2"/>
    <property type="match status" value="1"/>
</dbReference>
<dbReference type="InterPro" id="IPR043502">
    <property type="entry name" value="DNA/RNA_pol_sf"/>
</dbReference>
<dbReference type="VEuPathDB" id="FungiDB:GMDG_01419"/>
<dbReference type="InterPro" id="IPR013103">
    <property type="entry name" value="RVT_2"/>
</dbReference>
<feature type="transmembrane region" description="Helical" evidence="9">
    <location>
        <begin position="641"/>
        <end position="669"/>
    </location>
</feature>
<keyword evidence="7 9" id="KW-0472">Membrane</keyword>
<dbReference type="PANTHER" id="PTHR12385:SF4">
    <property type="entry name" value="PROTEIN PNS1"/>
    <property type="match status" value="1"/>
</dbReference>
<dbReference type="GO" id="GO:0005886">
    <property type="term" value="C:plasma membrane"/>
    <property type="evidence" value="ECO:0007669"/>
    <property type="project" value="UniProtKB-SubCell"/>
</dbReference>
<evidence type="ECO:0000256" key="4">
    <source>
        <dbReference type="ARBA" id="ARBA00015388"/>
    </source>
</evidence>
<feature type="transmembrane region" description="Helical" evidence="9">
    <location>
        <begin position="502"/>
        <end position="526"/>
    </location>
</feature>
<evidence type="ECO:0000313" key="12">
    <source>
        <dbReference type="Proteomes" id="UP000011064"/>
    </source>
</evidence>
<accession>L8FT36</accession>
<comment type="similarity">
    <text evidence="3">Belongs to the CTL (choline transporter-like) family.</text>
</comment>
<feature type="transmembrane region" description="Helical" evidence="9">
    <location>
        <begin position="809"/>
        <end position="825"/>
    </location>
</feature>
<feature type="transmembrane region" description="Helical" evidence="9">
    <location>
        <begin position="601"/>
        <end position="620"/>
    </location>
</feature>
<dbReference type="STRING" id="658429.L8FT36"/>
<dbReference type="Proteomes" id="UP000011064">
    <property type="component" value="Unassembled WGS sequence"/>
</dbReference>
<proteinExistence type="inferred from homology"/>
<evidence type="ECO:0000256" key="7">
    <source>
        <dbReference type="ARBA" id="ARBA00023136"/>
    </source>
</evidence>
<dbReference type="PANTHER" id="PTHR12385">
    <property type="entry name" value="CHOLINE TRANSPORTER-LIKE (SLC FAMILY 44)"/>
    <property type="match status" value="1"/>
</dbReference>
<dbReference type="CDD" id="cd09272">
    <property type="entry name" value="RNase_HI_RT_Ty1"/>
    <property type="match status" value="1"/>
</dbReference>
<dbReference type="EMBL" id="GL573185">
    <property type="protein sequence ID" value="ELR04115.1"/>
    <property type="molecule type" value="Genomic_DNA"/>
</dbReference>
<evidence type="ECO:0000313" key="11">
    <source>
        <dbReference type="EMBL" id="ELR04115.1"/>
    </source>
</evidence>
<gene>
    <name evidence="11" type="ORF">GMDG_01419</name>
</gene>
<dbReference type="SUPFAM" id="SSF56672">
    <property type="entry name" value="DNA/RNA polymerases"/>
    <property type="match status" value="1"/>
</dbReference>
<dbReference type="GO" id="GO:0022857">
    <property type="term" value="F:transmembrane transporter activity"/>
    <property type="evidence" value="ECO:0007669"/>
    <property type="project" value="InterPro"/>
</dbReference>
<organism evidence="11 12">
    <name type="scientific">Pseudogymnoascus destructans (strain ATCC MYA-4855 / 20631-21)</name>
    <name type="common">Bat white-nose syndrome fungus</name>
    <name type="synonym">Geomyces destructans</name>
    <dbReference type="NCBI Taxonomy" id="658429"/>
    <lineage>
        <taxon>Eukaryota</taxon>
        <taxon>Fungi</taxon>
        <taxon>Dikarya</taxon>
        <taxon>Ascomycota</taxon>
        <taxon>Pezizomycotina</taxon>
        <taxon>Leotiomycetes</taxon>
        <taxon>Thelebolales</taxon>
        <taxon>Thelebolaceae</taxon>
        <taxon>Pseudogymnoascus</taxon>
    </lineage>
</organism>
<feature type="transmembrane region" description="Helical" evidence="9">
    <location>
        <begin position="880"/>
        <end position="901"/>
    </location>
</feature>